<keyword evidence="4" id="KW-1185">Reference proteome</keyword>
<evidence type="ECO:0000313" key="3">
    <source>
        <dbReference type="EMBL" id="PON92640.1"/>
    </source>
</evidence>
<dbReference type="InterPro" id="IPR007652">
    <property type="entry name" value="A1-4-GlycosylTfrase_dom"/>
</dbReference>
<feature type="transmembrane region" description="Helical" evidence="1">
    <location>
        <begin position="16"/>
        <end position="34"/>
    </location>
</feature>
<dbReference type="EMBL" id="JXTC01000063">
    <property type="protein sequence ID" value="PON92640.1"/>
    <property type="molecule type" value="Genomic_DNA"/>
</dbReference>
<keyword evidence="1" id="KW-0472">Membrane</keyword>
<evidence type="ECO:0000256" key="1">
    <source>
        <dbReference type="SAM" id="Phobius"/>
    </source>
</evidence>
<keyword evidence="3" id="KW-0808">Transferase</keyword>
<protein>
    <submittedName>
        <fullName evidence="3">Alpha 1,4-glycosyltransferase domain containing protein</fullName>
    </submittedName>
</protein>
<dbReference type="InterPro" id="IPR007577">
    <property type="entry name" value="GlycoTrfase_DXD_sugar-bd_CS"/>
</dbReference>
<dbReference type="Proteomes" id="UP000237000">
    <property type="component" value="Unassembled WGS sequence"/>
</dbReference>
<comment type="caution">
    <text evidence="3">The sequence shown here is derived from an EMBL/GenBank/DDBJ whole genome shotgun (WGS) entry which is preliminary data.</text>
</comment>
<organism evidence="3 4">
    <name type="scientific">Trema orientale</name>
    <name type="common">Charcoal tree</name>
    <name type="synonym">Celtis orientalis</name>
    <dbReference type="NCBI Taxonomy" id="63057"/>
    <lineage>
        <taxon>Eukaryota</taxon>
        <taxon>Viridiplantae</taxon>
        <taxon>Streptophyta</taxon>
        <taxon>Embryophyta</taxon>
        <taxon>Tracheophyta</taxon>
        <taxon>Spermatophyta</taxon>
        <taxon>Magnoliopsida</taxon>
        <taxon>eudicotyledons</taxon>
        <taxon>Gunneridae</taxon>
        <taxon>Pentapetalae</taxon>
        <taxon>rosids</taxon>
        <taxon>fabids</taxon>
        <taxon>Rosales</taxon>
        <taxon>Cannabaceae</taxon>
        <taxon>Trema</taxon>
    </lineage>
</organism>
<dbReference type="OrthoDB" id="409543at2759"/>
<dbReference type="AlphaFoldDB" id="A0A2P5F4B2"/>
<proteinExistence type="predicted"/>
<feature type="domain" description="Alpha 1,4-glycosyltransferase" evidence="2">
    <location>
        <begin position="252"/>
        <end position="384"/>
    </location>
</feature>
<dbReference type="InterPro" id="IPR029044">
    <property type="entry name" value="Nucleotide-diphossugar_trans"/>
</dbReference>
<dbReference type="InParanoid" id="A0A2P5F4B2"/>
<gene>
    <name evidence="3" type="ORF">TorRG33x02_115000</name>
</gene>
<dbReference type="Pfam" id="PF04572">
    <property type="entry name" value="Gb3_synth"/>
    <property type="match status" value="1"/>
</dbReference>
<dbReference type="Pfam" id="PF04488">
    <property type="entry name" value="Gly_transf_sug"/>
    <property type="match status" value="1"/>
</dbReference>
<name>A0A2P5F4B2_TREOI</name>
<dbReference type="Gene3D" id="3.90.550.20">
    <property type="match status" value="1"/>
</dbReference>
<dbReference type="STRING" id="63057.A0A2P5F4B2"/>
<dbReference type="InterPro" id="IPR044789">
    <property type="entry name" value="Put_A1-4-GlycosylTfrase_plant"/>
</dbReference>
<keyword evidence="1" id="KW-0812">Transmembrane</keyword>
<dbReference type="PANTHER" id="PTHR46781:SF7">
    <property type="entry name" value="ALPHA 1,4-GLYCOSYLTRANSFERASE FAMILY PROTEIN"/>
    <property type="match status" value="1"/>
</dbReference>
<dbReference type="PANTHER" id="PTHR46781">
    <property type="entry name" value="ALPHA 1,4-GLYCOSYLTRANSFERASE FAMILY PROTEIN"/>
    <property type="match status" value="1"/>
</dbReference>
<evidence type="ECO:0000259" key="2">
    <source>
        <dbReference type="Pfam" id="PF04572"/>
    </source>
</evidence>
<dbReference type="SUPFAM" id="SSF53448">
    <property type="entry name" value="Nucleotide-diphospho-sugar transferases"/>
    <property type="match status" value="1"/>
</dbReference>
<evidence type="ECO:0000313" key="4">
    <source>
        <dbReference type="Proteomes" id="UP000237000"/>
    </source>
</evidence>
<keyword evidence="1" id="KW-1133">Transmembrane helix</keyword>
<sequence>MAVKRISNNNTSTPKIRFFIFILLTTILFIVVYLESFLSELNTSRSFHFKSNEILRAPKTHHDAAAKLPGLGIFHSNNSTQRFHGRVLEFLGHGNCSLHFFMTWLTPSKSFGRRELWALESLFKAHSKACLVIASASLDSVRGYRILKPFLDRGLRILAAEPDLPFLVKNTSAEAWLEEMKSGAKDPGSVPLSQNLSNLMRLVMLYKYGGIYLDTDVVVLRDFTGLRNTVGAQSVDTVSKEWTRLNGAVMVFDVDHPLLADFLEEFALTFDGSRWGHNGPYLISRVVERVMRGGGSRTSSASSYNFTVLPPKAFYPVIWHKIERIMKKPANETEKRWVERTVSKLNDVGTYVLHLWRRQTMDSVIEEGSVVARLVSDHCLICHNISFAS</sequence>
<accession>A0A2P5F4B2</accession>
<reference evidence="4" key="1">
    <citation type="submission" date="2016-06" db="EMBL/GenBank/DDBJ databases">
        <title>Parallel loss of symbiosis genes in relatives of nitrogen-fixing non-legume Parasponia.</title>
        <authorList>
            <person name="Van Velzen R."/>
            <person name="Holmer R."/>
            <person name="Bu F."/>
            <person name="Rutten L."/>
            <person name="Van Zeijl A."/>
            <person name="Liu W."/>
            <person name="Santuari L."/>
            <person name="Cao Q."/>
            <person name="Sharma T."/>
            <person name="Shen D."/>
            <person name="Roswanjaya Y."/>
            <person name="Wardhani T."/>
            <person name="Kalhor M.S."/>
            <person name="Jansen J."/>
            <person name="Van den Hoogen J."/>
            <person name="Gungor B."/>
            <person name="Hartog M."/>
            <person name="Hontelez J."/>
            <person name="Verver J."/>
            <person name="Yang W.-C."/>
            <person name="Schijlen E."/>
            <person name="Repin R."/>
            <person name="Schilthuizen M."/>
            <person name="Schranz E."/>
            <person name="Heidstra R."/>
            <person name="Miyata K."/>
            <person name="Fedorova E."/>
            <person name="Kohlen W."/>
            <person name="Bisseling T."/>
            <person name="Smit S."/>
            <person name="Geurts R."/>
        </authorList>
    </citation>
    <scope>NUCLEOTIDE SEQUENCE [LARGE SCALE GENOMIC DNA]</scope>
    <source>
        <strain evidence="4">cv. RG33-2</strain>
    </source>
</reference>
<dbReference type="GO" id="GO:0016740">
    <property type="term" value="F:transferase activity"/>
    <property type="evidence" value="ECO:0007669"/>
    <property type="project" value="UniProtKB-KW"/>
</dbReference>